<dbReference type="InterPro" id="IPR003822">
    <property type="entry name" value="PAH"/>
</dbReference>
<dbReference type="AlphaFoldDB" id="A0A653DX34"/>
<feature type="region of interest" description="Disordered" evidence="5">
    <location>
        <begin position="80"/>
        <end position="99"/>
    </location>
</feature>
<evidence type="ECO:0000256" key="3">
    <source>
        <dbReference type="ARBA" id="ARBA00023242"/>
    </source>
</evidence>
<accession>A0A653DX34</accession>
<name>A0A653DX34_CALMS</name>
<evidence type="ECO:0000256" key="2">
    <source>
        <dbReference type="ARBA" id="ARBA00022491"/>
    </source>
</evidence>
<dbReference type="PANTHER" id="PTHR12346:SF0">
    <property type="entry name" value="SIN3A, ISOFORM G"/>
    <property type="match status" value="1"/>
</dbReference>
<evidence type="ECO:0000256" key="1">
    <source>
        <dbReference type="ARBA" id="ARBA00004123"/>
    </source>
</evidence>
<keyword evidence="3 4" id="KW-0539">Nucleus</keyword>
<dbReference type="PROSITE" id="PS51477">
    <property type="entry name" value="PAH"/>
    <property type="match status" value="1"/>
</dbReference>
<comment type="subcellular location">
    <subcellularLocation>
        <location evidence="1 4">Nucleus</location>
    </subcellularLocation>
</comment>
<dbReference type="GO" id="GO:0003714">
    <property type="term" value="F:transcription corepressor activity"/>
    <property type="evidence" value="ECO:0007669"/>
    <property type="project" value="InterPro"/>
</dbReference>
<gene>
    <name evidence="6" type="ORF">CALMAC_LOCUS21108</name>
</gene>
<evidence type="ECO:0000256" key="4">
    <source>
        <dbReference type="PROSITE-ProRule" id="PRU00810"/>
    </source>
</evidence>
<dbReference type="InterPro" id="IPR036600">
    <property type="entry name" value="PAH_sf"/>
</dbReference>
<proteinExistence type="predicted"/>
<dbReference type="InterPro" id="IPR039774">
    <property type="entry name" value="Sin3-like"/>
</dbReference>
<protein>
    <submittedName>
        <fullName evidence="6">Uncharacterized protein</fullName>
    </submittedName>
</protein>
<evidence type="ECO:0000313" key="7">
    <source>
        <dbReference type="Proteomes" id="UP000410492"/>
    </source>
</evidence>
<dbReference type="EMBL" id="CAACVG010015621">
    <property type="protein sequence ID" value="VEN64622.1"/>
    <property type="molecule type" value="Genomic_DNA"/>
</dbReference>
<dbReference type="OrthoDB" id="10265969at2759"/>
<reference evidence="6 7" key="1">
    <citation type="submission" date="2019-01" db="EMBL/GenBank/DDBJ databases">
        <authorList>
            <person name="Sayadi A."/>
        </authorList>
    </citation>
    <scope>NUCLEOTIDE SEQUENCE [LARGE SCALE GENOMIC DNA]</scope>
</reference>
<keyword evidence="2" id="KW-0678">Repressor</keyword>
<organism evidence="6 7">
    <name type="scientific">Callosobruchus maculatus</name>
    <name type="common">Southern cowpea weevil</name>
    <name type="synonym">Pulse bruchid</name>
    <dbReference type="NCBI Taxonomy" id="64391"/>
    <lineage>
        <taxon>Eukaryota</taxon>
        <taxon>Metazoa</taxon>
        <taxon>Ecdysozoa</taxon>
        <taxon>Arthropoda</taxon>
        <taxon>Hexapoda</taxon>
        <taxon>Insecta</taxon>
        <taxon>Pterygota</taxon>
        <taxon>Neoptera</taxon>
        <taxon>Endopterygota</taxon>
        <taxon>Coleoptera</taxon>
        <taxon>Polyphaga</taxon>
        <taxon>Cucujiformia</taxon>
        <taxon>Chrysomeloidea</taxon>
        <taxon>Chrysomelidae</taxon>
        <taxon>Bruchinae</taxon>
        <taxon>Bruchini</taxon>
        <taxon>Callosobruchus</taxon>
    </lineage>
</organism>
<keyword evidence="7" id="KW-1185">Reference proteome</keyword>
<evidence type="ECO:0000313" key="6">
    <source>
        <dbReference type="EMBL" id="VEN64622.1"/>
    </source>
</evidence>
<dbReference type="Pfam" id="PF02671">
    <property type="entry name" value="PAH"/>
    <property type="match status" value="1"/>
</dbReference>
<sequence length="99" mass="11052">MGQPEKYKKFLEILHTYQKEQRTLKESSGGAVGIGPGAAGKHLTEQEVYSQVAKLFENQNDLLAEFGQFLPDATSHINQAPVSDHHVNSRYNGEAHYQP</sequence>
<dbReference type="Gene3D" id="1.20.1160.11">
    <property type="entry name" value="Paired amphipathic helix"/>
    <property type="match status" value="1"/>
</dbReference>
<dbReference type="PANTHER" id="PTHR12346">
    <property type="entry name" value="SIN3B-RELATED"/>
    <property type="match status" value="1"/>
</dbReference>
<dbReference type="SUPFAM" id="SSF47762">
    <property type="entry name" value="PAH2 domain"/>
    <property type="match status" value="1"/>
</dbReference>
<dbReference type="Proteomes" id="UP000410492">
    <property type="component" value="Unassembled WGS sequence"/>
</dbReference>
<dbReference type="GO" id="GO:0000122">
    <property type="term" value="P:negative regulation of transcription by RNA polymerase II"/>
    <property type="evidence" value="ECO:0007669"/>
    <property type="project" value="TreeGrafter"/>
</dbReference>
<dbReference type="GO" id="GO:0070822">
    <property type="term" value="C:Sin3-type complex"/>
    <property type="evidence" value="ECO:0007669"/>
    <property type="project" value="TreeGrafter"/>
</dbReference>
<evidence type="ECO:0000256" key="5">
    <source>
        <dbReference type="SAM" id="MobiDB-lite"/>
    </source>
</evidence>